<reference evidence="1 2" key="1">
    <citation type="submission" date="2016-07" db="EMBL/GenBank/DDBJ databases">
        <title>Multiple horizontal gene transfer events from other fungi enriched the ability of initially mycotrophic Trichoderma (Ascomycota) to feed on dead plant biomass.</title>
        <authorList>
            <consortium name="DOE Joint Genome Institute"/>
            <person name="Aerts A."/>
            <person name="Atanasova L."/>
            <person name="Chenthamara K."/>
            <person name="Zhang J."/>
            <person name="Grujic M."/>
            <person name="Henrissat B."/>
            <person name="Kuo A."/>
            <person name="Salamov A."/>
            <person name="Lipzen A."/>
            <person name="Labutti K."/>
            <person name="Barry K."/>
            <person name="Miao Y."/>
            <person name="Rahimi M.J."/>
            <person name="Shen Q."/>
            <person name="Grigoriev I.V."/>
            <person name="Kubicek C.P."/>
            <person name="Druzhinina I.S."/>
        </authorList>
    </citation>
    <scope>NUCLEOTIDE SEQUENCE [LARGE SCALE GENOMIC DNA]</scope>
    <source>
        <strain evidence="1 2">ATCC 18648</strain>
    </source>
</reference>
<accession>A0A2T4BXA2</accession>
<proteinExistence type="predicted"/>
<sequence>MALQWNETSRIGELVYSCSQLYIPTHHAGHDSSTPGISQRLSSPQLSIAAWSFVEIISRHLHQPGHSGTPVLEISISSAGEDRELLCVYSRYHHVTGAHQQQMASSLSKLPRYICRSTRLKDHNSLFRGYQQWRQNPSFLHEQEAIIGAIKSPRFSLRLVFGGQSRHIFPSLSATR</sequence>
<dbReference type="EMBL" id="KZ679137">
    <property type="protein sequence ID" value="PTB73961.1"/>
    <property type="molecule type" value="Genomic_DNA"/>
</dbReference>
<protein>
    <submittedName>
        <fullName evidence="1">Uncharacterized protein</fullName>
    </submittedName>
</protein>
<gene>
    <name evidence="1" type="ORF">M440DRAFT_125131</name>
</gene>
<name>A0A2T4BXA2_TRILO</name>
<evidence type="ECO:0000313" key="2">
    <source>
        <dbReference type="Proteomes" id="UP000240760"/>
    </source>
</evidence>
<keyword evidence="2" id="KW-1185">Reference proteome</keyword>
<dbReference type="Proteomes" id="UP000240760">
    <property type="component" value="Unassembled WGS sequence"/>
</dbReference>
<evidence type="ECO:0000313" key="1">
    <source>
        <dbReference type="EMBL" id="PTB73961.1"/>
    </source>
</evidence>
<organism evidence="1 2">
    <name type="scientific">Trichoderma longibrachiatum ATCC 18648</name>
    <dbReference type="NCBI Taxonomy" id="983965"/>
    <lineage>
        <taxon>Eukaryota</taxon>
        <taxon>Fungi</taxon>
        <taxon>Dikarya</taxon>
        <taxon>Ascomycota</taxon>
        <taxon>Pezizomycotina</taxon>
        <taxon>Sordariomycetes</taxon>
        <taxon>Hypocreomycetidae</taxon>
        <taxon>Hypocreales</taxon>
        <taxon>Hypocreaceae</taxon>
        <taxon>Trichoderma</taxon>
    </lineage>
</organism>
<dbReference type="AlphaFoldDB" id="A0A2T4BXA2"/>